<feature type="chain" id="PRO_5038464338" evidence="2">
    <location>
        <begin position="21"/>
        <end position="316"/>
    </location>
</feature>
<dbReference type="Proteomes" id="UP000032234">
    <property type="component" value="Chromosome"/>
</dbReference>
<keyword evidence="2" id="KW-0732">Signal</keyword>
<reference evidence="3 4" key="1">
    <citation type="submission" date="2015-02" db="EMBL/GenBank/DDBJ databases">
        <title>Genome sequence of thermotolerant Streptomyces cyaneogriseus subsp. Noncyanogenus NMWT1, the producer of nematocidal antibiotics nemadectin.</title>
        <authorList>
            <person name="Wang H."/>
            <person name="Li C."/>
            <person name="Xiang W."/>
            <person name="Wang X."/>
        </authorList>
    </citation>
    <scope>NUCLEOTIDE SEQUENCE [LARGE SCALE GENOMIC DNA]</scope>
    <source>
        <strain evidence="3 4">NMWT 1</strain>
    </source>
</reference>
<proteinExistence type="inferred from homology"/>
<evidence type="ECO:0000256" key="1">
    <source>
        <dbReference type="ARBA" id="ARBA00009820"/>
    </source>
</evidence>
<dbReference type="EMBL" id="CP010849">
    <property type="protein sequence ID" value="AJP02987.1"/>
    <property type="molecule type" value="Genomic_DNA"/>
</dbReference>
<dbReference type="PATRIC" id="fig|477245.3.peg.3684"/>
<accession>A0A0C5FSJ5</accession>
<dbReference type="InterPro" id="IPR011659">
    <property type="entry name" value="WD40"/>
</dbReference>
<dbReference type="AlphaFoldDB" id="A0A0C5FSJ5"/>
<evidence type="ECO:0000256" key="2">
    <source>
        <dbReference type="SAM" id="SignalP"/>
    </source>
</evidence>
<gene>
    <name evidence="3" type="ORF">TU94_17400</name>
</gene>
<dbReference type="SUPFAM" id="SSF82171">
    <property type="entry name" value="DPP6 N-terminal domain-like"/>
    <property type="match status" value="1"/>
</dbReference>
<dbReference type="Gene3D" id="2.120.10.30">
    <property type="entry name" value="TolB, C-terminal domain"/>
    <property type="match status" value="2"/>
</dbReference>
<dbReference type="KEGG" id="scw:TU94_17400"/>
<protein>
    <submittedName>
        <fullName evidence="3">Uncharacterized protein</fullName>
    </submittedName>
</protein>
<dbReference type="PANTHER" id="PTHR36842:SF1">
    <property type="entry name" value="PROTEIN TOLB"/>
    <property type="match status" value="1"/>
</dbReference>
<evidence type="ECO:0000313" key="4">
    <source>
        <dbReference type="Proteomes" id="UP000032234"/>
    </source>
</evidence>
<sequence length="316" mass="32880">MRFRHAIGALGLAIATALPAAGPAVADGAGAAAVAGRFTATDFSSGSPALVSLDPADGAVVATHARDAEDGVLAPGGSQVAYIDRRDTCIPQPEGGCVYARDLVVADADGGDPRVLVPGVEPETGEAPYVGHPDWSPDGRHILYDSPRGLEWVGADGTGRELLARGSRGTFSPDGRTIAFVRTTAYPTEDGYEYGTDIHLLDTVTREERQATTSRDIRSTPVDWSPDGSTLVYATRYGLHVLDVATGATTDLHGGWQLPLSGFRNPVYSPDGGRIAFQAYDDTTGAGSVYAVDAGDGGNLEPVTDRPANLTDWLAG</sequence>
<dbReference type="HOGENOM" id="CLU_888316_0_0_11"/>
<dbReference type="Pfam" id="PF07676">
    <property type="entry name" value="PD40"/>
    <property type="match status" value="3"/>
</dbReference>
<keyword evidence="4" id="KW-1185">Reference proteome</keyword>
<evidence type="ECO:0000313" key="3">
    <source>
        <dbReference type="EMBL" id="AJP02987.1"/>
    </source>
</evidence>
<dbReference type="InterPro" id="IPR011042">
    <property type="entry name" value="6-blade_b-propeller_TolB-like"/>
</dbReference>
<dbReference type="OrthoDB" id="9808778at2"/>
<organism evidence="3 4">
    <name type="scientific">Streptomyces cyaneogriseus subsp. noncyanogenus</name>
    <dbReference type="NCBI Taxonomy" id="477245"/>
    <lineage>
        <taxon>Bacteria</taxon>
        <taxon>Bacillati</taxon>
        <taxon>Actinomycetota</taxon>
        <taxon>Actinomycetes</taxon>
        <taxon>Kitasatosporales</taxon>
        <taxon>Streptomycetaceae</taxon>
        <taxon>Streptomyces</taxon>
    </lineage>
</organism>
<comment type="similarity">
    <text evidence="1">Belongs to the TolB family.</text>
</comment>
<dbReference type="PANTHER" id="PTHR36842">
    <property type="entry name" value="PROTEIN TOLB HOMOLOG"/>
    <property type="match status" value="1"/>
</dbReference>
<name>A0A0C5FSJ5_9ACTN</name>
<feature type="signal peptide" evidence="2">
    <location>
        <begin position="1"/>
        <end position="20"/>
    </location>
</feature>
<dbReference type="STRING" id="477245.TU94_17400"/>
<dbReference type="RefSeq" id="WP_044382898.1">
    <property type="nucleotide sequence ID" value="NZ_CP010849.1"/>
</dbReference>